<reference evidence="3 4" key="1">
    <citation type="submission" date="2012-02" db="EMBL/GenBank/DDBJ databases">
        <title>Complete sequence of chromosome of Singulisphaera acidiphila DSM 18658.</title>
        <authorList>
            <consortium name="US DOE Joint Genome Institute (JGI-PGF)"/>
            <person name="Lucas S."/>
            <person name="Copeland A."/>
            <person name="Lapidus A."/>
            <person name="Glavina del Rio T."/>
            <person name="Dalin E."/>
            <person name="Tice H."/>
            <person name="Bruce D."/>
            <person name="Goodwin L."/>
            <person name="Pitluck S."/>
            <person name="Peters L."/>
            <person name="Ovchinnikova G."/>
            <person name="Chertkov O."/>
            <person name="Kyrpides N."/>
            <person name="Mavromatis K."/>
            <person name="Ivanova N."/>
            <person name="Brettin T."/>
            <person name="Detter J.C."/>
            <person name="Han C."/>
            <person name="Larimer F."/>
            <person name="Land M."/>
            <person name="Hauser L."/>
            <person name="Markowitz V."/>
            <person name="Cheng J.-F."/>
            <person name="Hugenholtz P."/>
            <person name="Woyke T."/>
            <person name="Wu D."/>
            <person name="Tindall B."/>
            <person name="Pomrenke H."/>
            <person name="Brambilla E."/>
            <person name="Klenk H.-P."/>
            <person name="Eisen J.A."/>
        </authorList>
    </citation>
    <scope>NUCLEOTIDE SEQUENCE [LARGE SCALE GENOMIC DNA]</scope>
    <source>
        <strain evidence="4">ATCC BAA-1392 / DSM 18658 / VKM B-2454 / MOB10</strain>
    </source>
</reference>
<feature type="signal peptide" evidence="1">
    <location>
        <begin position="1"/>
        <end position="26"/>
    </location>
</feature>
<dbReference type="CDD" id="cd02966">
    <property type="entry name" value="TlpA_like_family"/>
    <property type="match status" value="1"/>
</dbReference>
<dbReference type="AlphaFoldDB" id="L0DET2"/>
<dbReference type="InterPro" id="IPR000866">
    <property type="entry name" value="AhpC/TSA"/>
</dbReference>
<dbReference type="SUPFAM" id="SSF52833">
    <property type="entry name" value="Thioredoxin-like"/>
    <property type="match status" value="1"/>
</dbReference>
<feature type="chain" id="PRO_5003940098" evidence="1">
    <location>
        <begin position="27"/>
        <end position="457"/>
    </location>
</feature>
<dbReference type="Gene3D" id="3.40.30.10">
    <property type="entry name" value="Glutaredoxin"/>
    <property type="match status" value="1"/>
</dbReference>
<sequence length="457" mass="51246">MTMSRWTLRGGLAAMALLCVHAGSQANESDSIPRYDLKPGQEFNYHGTSEFKFENGSHSTKTDYQVWVIRKNDDGSYRIVVRSSQKFSQSSSGRQTSEGPARVDMAYRDIFPDGRLAPNTSFFQVDPTVILPRLPQDAAQAKTGWDGEGVMDNARTEYTLAKDSDLDAKSWVFEGVNHSLMNKIYDSSSRSKFFFDRKRGAIRRIENINTQGYGFNGKGTGTTELVSLEQHDADWTKTFAQESDRYFAANQASKDLLMKASKDAEHAAALLSETESTLKAAREKLTLPILQEQIDQQLESQKGMASYTIEEAKNRAAVLGHAAADWETKDLEGKSHALKDYRGKVVILDFWYRGCGWCIRAMPQIMQLVDDFKDQPVAVLGMNTDQKEEDAKFVVDTMKLNYPTLKGEGVPEKYHVRGFPTLIIIDQDGNVADVHVGYSPTLRDEVSKSLKELLAKK</sequence>
<dbReference type="RefSeq" id="WP_015246335.1">
    <property type="nucleotide sequence ID" value="NC_019892.1"/>
</dbReference>
<dbReference type="OrthoDB" id="274073at2"/>
<keyword evidence="1" id="KW-0732">Signal</keyword>
<evidence type="ECO:0000256" key="1">
    <source>
        <dbReference type="SAM" id="SignalP"/>
    </source>
</evidence>
<dbReference type="GO" id="GO:0016491">
    <property type="term" value="F:oxidoreductase activity"/>
    <property type="evidence" value="ECO:0007669"/>
    <property type="project" value="InterPro"/>
</dbReference>
<dbReference type="EMBL" id="CP003364">
    <property type="protein sequence ID" value="AGA27186.1"/>
    <property type="molecule type" value="Genomic_DNA"/>
</dbReference>
<dbReference type="GO" id="GO:0016853">
    <property type="term" value="F:isomerase activity"/>
    <property type="evidence" value="ECO:0007669"/>
    <property type="project" value="UniProtKB-KW"/>
</dbReference>
<dbReference type="Proteomes" id="UP000010798">
    <property type="component" value="Chromosome"/>
</dbReference>
<evidence type="ECO:0000313" key="4">
    <source>
        <dbReference type="Proteomes" id="UP000010798"/>
    </source>
</evidence>
<dbReference type="PANTHER" id="PTHR42852:SF13">
    <property type="entry name" value="PROTEIN DIPZ"/>
    <property type="match status" value="1"/>
</dbReference>
<keyword evidence="4" id="KW-1185">Reference proteome</keyword>
<dbReference type="HOGENOM" id="CLU_598390_0_0_0"/>
<gene>
    <name evidence="3" type="ordered locus">Sinac_2899</name>
</gene>
<dbReference type="eggNOG" id="COG0526">
    <property type="taxonomic scope" value="Bacteria"/>
</dbReference>
<dbReference type="PROSITE" id="PS51352">
    <property type="entry name" value="THIOREDOXIN_2"/>
    <property type="match status" value="1"/>
</dbReference>
<dbReference type="STRING" id="886293.Sinac_2899"/>
<dbReference type="KEGG" id="saci:Sinac_2899"/>
<proteinExistence type="predicted"/>
<dbReference type="InterPro" id="IPR013766">
    <property type="entry name" value="Thioredoxin_domain"/>
</dbReference>
<keyword evidence="3" id="KW-0413">Isomerase</keyword>
<name>L0DET2_SINAD</name>
<evidence type="ECO:0000313" key="3">
    <source>
        <dbReference type="EMBL" id="AGA27186.1"/>
    </source>
</evidence>
<evidence type="ECO:0000259" key="2">
    <source>
        <dbReference type="PROSITE" id="PS51352"/>
    </source>
</evidence>
<feature type="domain" description="Thioredoxin" evidence="2">
    <location>
        <begin position="317"/>
        <end position="455"/>
    </location>
</feature>
<accession>L0DET2</accession>
<protein>
    <submittedName>
        <fullName evidence="3">Thiol-disulfide isomerase-like thioredoxin</fullName>
    </submittedName>
</protein>
<dbReference type="Pfam" id="PF00578">
    <property type="entry name" value="AhpC-TSA"/>
    <property type="match status" value="1"/>
</dbReference>
<dbReference type="GO" id="GO:0016209">
    <property type="term" value="F:antioxidant activity"/>
    <property type="evidence" value="ECO:0007669"/>
    <property type="project" value="InterPro"/>
</dbReference>
<dbReference type="PANTHER" id="PTHR42852">
    <property type="entry name" value="THIOL:DISULFIDE INTERCHANGE PROTEIN DSBE"/>
    <property type="match status" value="1"/>
</dbReference>
<dbReference type="InterPro" id="IPR036249">
    <property type="entry name" value="Thioredoxin-like_sf"/>
</dbReference>
<organism evidence="3 4">
    <name type="scientific">Singulisphaera acidiphila (strain ATCC BAA-1392 / DSM 18658 / VKM B-2454 / MOB10)</name>
    <dbReference type="NCBI Taxonomy" id="886293"/>
    <lineage>
        <taxon>Bacteria</taxon>
        <taxon>Pseudomonadati</taxon>
        <taxon>Planctomycetota</taxon>
        <taxon>Planctomycetia</taxon>
        <taxon>Isosphaerales</taxon>
        <taxon>Isosphaeraceae</taxon>
        <taxon>Singulisphaera</taxon>
    </lineage>
</organism>
<dbReference type="InterPro" id="IPR050553">
    <property type="entry name" value="Thioredoxin_ResA/DsbE_sf"/>
</dbReference>